<dbReference type="AlphaFoldDB" id="B9TNC5"/>
<organism evidence="2 3">
    <name type="scientific">Ricinus communis</name>
    <name type="common">Castor bean</name>
    <dbReference type="NCBI Taxonomy" id="3988"/>
    <lineage>
        <taxon>Eukaryota</taxon>
        <taxon>Viridiplantae</taxon>
        <taxon>Streptophyta</taxon>
        <taxon>Embryophyta</taxon>
        <taxon>Tracheophyta</taxon>
        <taxon>Spermatophyta</taxon>
        <taxon>Magnoliopsida</taxon>
        <taxon>eudicotyledons</taxon>
        <taxon>Gunneridae</taxon>
        <taxon>Pentapetalae</taxon>
        <taxon>rosids</taxon>
        <taxon>fabids</taxon>
        <taxon>Malpighiales</taxon>
        <taxon>Euphorbiaceae</taxon>
        <taxon>Acalyphoideae</taxon>
        <taxon>Acalypheae</taxon>
        <taxon>Ricinus</taxon>
    </lineage>
</organism>
<reference evidence="3" key="1">
    <citation type="journal article" date="2010" name="Nat. Biotechnol.">
        <title>Draft genome sequence of the oilseed species Ricinus communis.</title>
        <authorList>
            <person name="Chan A.P."/>
            <person name="Crabtree J."/>
            <person name="Zhao Q."/>
            <person name="Lorenzi H."/>
            <person name="Orvis J."/>
            <person name="Puiu D."/>
            <person name="Melake-Berhan A."/>
            <person name="Jones K.M."/>
            <person name="Redman J."/>
            <person name="Chen G."/>
            <person name="Cahoon E.B."/>
            <person name="Gedil M."/>
            <person name="Stanke M."/>
            <person name="Haas B.J."/>
            <person name="Wortman J.R."/>
            <person name="Fraser-Liggett C.M."/>
            <person name="Ravel J."/>
            <person name="Rabinowicz P.D."/>
        </authorList>
    </citation>
    <scope>NUCLEOTIDE SEQUENCE [LARGE SCALE GENOMIC DNA]</scope>
    <source>
        <strain evidence="3">cv. Hale</strain>
    </source>
</reference>
<keyword evidence="3" id="KW-1185">Reference proteome</keyword>
<evidence type="ECO:0000313" key="3">
    <source>
        <dbReference type="Proteomes" id="UP000008311"/>
    </source>
</evidence>
<feature type="region of interest" description="Disordered" evidence="1">
    <location>
        <begin position="195"/>
        <end position="223"/>
    </location>
</feature>
<dbReference type="Proteomes" id="UP000008311">
    <property type="component" value="Unassembled WGS sequence"/>
</dbReference>
<name>B9TNC5_RICCO</name>
<dbReference type="EMBL" id="EQ992035">
    <property type="protein sequence ID" value="EEF22640.1"/>
    <property type="molecule type" value="Genomic_DNA"/>
</dbReference>
<dbReference type="InParanoid" id="B9TNC5"/>
<accession>B9TNC5</accession>
<proteinExistence type="predicted"/>
<gene>
    <name evidence="2" type="ORF">RCOM_2150090</name>
</gene>
<feature type="non-terminal residue" evidence="2">
    <location>
        <position position="223"/>
    </location>
</feature>
<evidence type="ECO:0000256" key="1">
    <source>
        <dbReference type="SAM" id="MobiDB-lite"/>
    </source>
</evidence>
<protein>
    <submittedName>
        <fullName evidence="2">Uncharacterized protein</fullName>
    </submittedName>
</protein>
<evidence type="ECO:0000313" key="2">
    <source>
        <dbReference type="EMBL" id="EEF22640.1"/>
    </source>
</evidence>
<sequence>MECPACGTRVGARARAQGAQGTRGTQGSLMTGMTRRRGKCSCQGRSCQGRAAGRLEGMGQCLAEPVAQHLGLFGEGAQSRKVMDHAGVDLQVHGHAGGLQPLGIALSFVDQRVVLGQHHQRGCQPAQVGCLQGGKAPVLPVRIAAQVLAEHPGQGVTFQQMAGGQARMRVAVLLRCRAGVEQQLQQGLGHARVARGDAQGRGQRAPTLSPPWPGAARQAMAAA</sequence>